<dbReference type="InterPro" id="IPR008971">
    <property type="entry name" value="HSP40/DnaJ_pept-bd"/>
</dbReference>
<proteinExistence type="predicted"/>
<evidence type="ECO:0000259" key="1">
    <source>
        <dbReference type="Pfam" id="PF01556"/>
    </source>
</evidence>
<dbReference type="AlphaFoldDB" id="A0A7J6FVW6"/>
<dbReference type="GO" id="GO:0051082">
    <property type="term" value="F:unfolded protein binding"/>
    <property type="evidence" value="ECO:0007669"/>
    <property type="project" value="InterPro"/>
</dbReference>
<protein>
    <recommendedName>
        <fullName evidence="1">Chaperone DnaJ C-terminal domain-containing protein</fullName>
    </recommendedName>
</protein>
<gene>
    <name evidence="2" type="ORF">F8388_015887</name>
</gene>
<feature type="domain" description="Chaperone DnaJ C-terminal" evidence="1">
    <location>
        <begin position="95"/>
        <end position="159"/>
    </location>
</feature>
<name>A0A7J6FVW6_CANSA</name>
<organism evidence="2 3">
    <name type="scientific">Cannabis sativa</name>
    <name type="common">Hemp</name>
    <name type="synonym">Marijuana</name>
    <dbReference type="NCBI Taxonomy" id="3483"/>
    <lineage>
        <taxon>Eukaryota</taxon>
        <taxon>Viridiplantae</taxon>
        <taxon>Streptophyta</taxon>
        <taxon>Embryophyta</taxon>
        <taxon>Tracheophyta</taxon>
        <taxon>Spermatophyta</taxon>
        <taxon>Magnoliopsida</taxon>
        <taxon>eudicotyledons</taxon>
        <taxon>Gunneridae</taxon>
        <taxon>Pentapetalae</taxon>
        <taxon>rosids</taxon>
        <taxon>fabids</taxon>
        <taxon>Rosales</taxon>
        <taxon>Cannabaceae</taxon>
        <taxon>Cannabis</taxon>
    </lineage>
</organism>
<dbReference type="Proteomes" id="UP000525078">
    <property type="component" value="Unassembled WGS sequence"/>
</dbReference>
<dbReference type="Pfam" id="PF01556">
    <property type="entry name" value="DnaJ_C"/>
    <property type="match status" value="1"/>
</dbReference>
<accession>A0A7J6FVW6</accession>
<evidence type="ECO:0000313" key="2">
    <source>
        <dbReference type="EMBL" id="KAF4374881.1"/>
    </source>
</evidence>
<dbReference type="InterPro" id="IPR002939">
    <property type="entry name" value="DnaJ_C"/>
</dbReference>
<dbReference type="SUPFAM" id="SSF49493">
    <property type="entry name" value="HSP40/DnaJ peptide-binding domain"/>
    <property type="match status" value="1"/>
</dbReference>
<dbReference type="EMBL" id="JAATIP010000093">
    <property type="protein sequence ID" value="KAF4374881.1"/>
    <property type="molecule type" value="Genomic_DNA"/>
</dbReference>
<evidence type="ECO:0000313" key="3">
    <source>
        <dbReference type="Proteomes" id="UP000525078"/>
    </source>
</evidence>
<sequence>MHKWVQCTGRCTLNSLQTAFYYFPSRGRLPCFGSCRLPKILYLLEMGQMFMWTPISALHRKYIQSTVRYSFGVIMSKVPRLRCSGHFTANMTLLAILGGKVEVPTLSGKTQLFTYSSLLIPMGVQHGHLLILRGKGLPKPGLLINHHGDQYVRFSIKFPT</sequence>
<dbReference type="Gene3D" id="2.60.260.20">
    <property type="entry name" value="Urease metallochaperone UreE, N-terminal domain"/>
    <property type="match status" value="1"/>
</dbReference>
<dbReference type="GO" id="GO:0006457">
    <property type="term" value="P:protein folding"/>
    <property type="evidence" value="ECO:0007669"/>
    <property type="project" value="InterPro"/>
</dbReference>
<comment type="caution">
    <text evidence="2">The sequence shown here is derived from an EMBL/GenBank/DDBJ whole genome shotgun (WGS) entry which is preliminary data.</text>
</comment>
<reference evidence="2 3" key="1">
    <citation type="journal article" date="2020" name="bioRxiv">
        <title>Sequence and annotation of 42 cannabis genomes reveals extensive copy number variation in cannabinoid synthesis and pathogen resistance genes.</title>
        <authorList>
            <person name="Mckernan K.J."/>
            <person name="Helbert Y."/>
            <person name="Kane L.T."/>
            <person name="Ebling H."/>
            <person name="Zhang L."/>
            <person name="Liu B."/>
            <person name="Eaton Z."/>
            <person name="Mclaughlin S."/>
            <person name="Kingan S."/>
            <person name="Baybayan P."/>
            <person name="Concepcion G."/>
            <person name="Jordan M."/>
            <person name="Riva A."/>
            <person name="Barbazuk W."/>
            <person name="Harkins T."/>
        </authorList>
    </citation>
    <scope>NUCLEOTIDE SEQUENCE [LARGE SCALE GENOMIC DNA]</scope>
    <source>
        <strain evidence="3">cv. Jamaican Lion 4</strain>
        <tissue evidence="2">Leaf</tissue>
    </source>
</reference>